<dbReference type="Proteomes" id="UP001519290">
    <property type="component" value="Unassembled WGS sequence"/>
</dbReference>
<organism evidence="2 3">
    <name type="scientific">Brachybacterium sacelli</name>
    <dbReference type="NCBI Taxonomy" id="173364"/>
    <lineage>
        <taxon>Bacteria</taxon>
        <taxon>Bacillati</taxon>
        <taxon>Actinomycetota</taxon>
        <taxon>Actinomycetes</taxon>
        <taxon>Micrococcales</taxon>
        <taxon>Dermabacteraceae</taxon>
        <taxon>Brachybacterium</taxon>
    </lineage>
</organism>
<feature type="region of interest" description="Disordered" evidence="1">
    <location>
        <begin position="1"/>
        <end position="40"/>
    </location>
</feature>
<feature type="compositionally biased region" description="Pro residues" evidence="1">
    <location>
        <begin position="506"/>
        <end position="515"/>
    </location>
</feature>
<dbReference type="EMBL" id="JAGIOD010000001">
    <property type="protein sequence ID" value="MBP2382230.1"/>
    <property type="molecule type" value="Genomic_DNA"/>
</dbReference>
<feature type="region of interest" description="Disordered" evidence="1">
    <location>
        <begin position="482"/>
        <end position="515"/>
    </location>
</feature>
<keyword evidence="3" id="KW-1185">Reference proteome</keyword>
<dbReference type="RefSeq" id="WP_209901951.1">
    <property type="nucleotide sequence ID" value="NZ_BAAAJW010000003.1"/>
</dbReference>
<dbReference type="InterPro" id="IPR003615">
    <property type="entry name" value="HNH_nuc"/>
</dbReference>
<comment type="caution">
    <text evidence="2">The sequence shown here is derived from an EMBL/GenBank/DDBJ whole genome shotgun (WGS) entry which is preliminary data.</text>
</comment>
<evidence type="ECO:0008006" key="4">
    <source>
        <dbReference type="Google" id="ProtNLM"/>
    </source>
</evidence>
<evidence type="ECO:0000313" key="2">
    <source>
        <dbReference type="EMBL" id="MBP2382230.1"/>
    </source>
</evidence>
<reference evidence="2 3" key="1">
    <citation type="submission" date="2021-03" db="EMBL/GenBank/DDBJ databases">
        <title>Sequencing the genomes of 1000 actinobacteria strains.</title>
        <authorList>
            <person name="Klenk H.-P."/>
        </authorList>
    </citation>
    <scope>NUCLEOTIDE SEQUENCE [LARGE SCALE GENOMIC DNA]</scope>
    <source>
        <strain evidence="2 3">DSM 14566</strain>
    </source>
</reference>
<proteinExistence type="predicted"/>
<gene>
    <name evidence="2" type="ORF">JOF43_002187</name>
</gene>
<sequence length="515" mass="56683">MSQTIASEAGSRRVEPPRPRVTARRELDAASLADRADLEEGTVEHGAATRLLERGRSASREHAGHLRDIAELWVERDDDDLREDREESDVAVAIALRTTTSRAATLLRDAHLALTGLPATFARLEAGDMPVEWFDRLLRELRDLTAFQRAQIDERVSSWDLASLPADSYRRALSLLLAWFASAATEIGPQERRDVDVEMSPVADGTACLRITGPIPEILALSRRLDAAARAVQSAQRHALEAGAPVPFDLDDAASTTGRRLPLRSLRYAVITRSVLDTGGIEVPREQFRLNIVVPAMSLMGESNAPALLDGTIPVPASMARMIAAEESVWFRVLTDPVDGSFLPVAASQYRPSVAMREHLRLRDPVCAVPGCGRPTSSCSEADHIQEYDHENPDEGGQTCPENLHQLCWRHHRLKTLGLIDPVRGPDGTITHWTTRSGAHASVPQNTDLLTPELAAALQGRWEQYEFERDIAAMAAAGEFERLAREEGPVDPLLDDDRERGRRAPAPSPEDQPPF</sequence>
<name>A0ABS4X1A2_9MICO</name>
<evidence type="ECO:0000313" key="3">
    <source>
        <dbReference type="Proteomes" id="UP001519290"/>
    </source>
</evidence>
<accession>A0ABS4X1A2</accession>
<dbReference type="CDD" id="cd00085">
    <property type="entry name" value="HNHc"/>
    <property type="match status" value="1"/>
</dbReference>
<evidence type="ECO:0000256" key="1">
    <source>
        <dbReference type="SAM" id="MobiDB-lite"/>
    </source>
</evidence>
<protein>
    <recommendedName>
        <fullName evidence="4">HNH endonuclease</fullName>
    </recommendedName>
</protein>
<feature type="compositionally biased region" description="Basic and acidic residues" evidence="1">
    <location>
        <begin position="10"/>
        <end position="38"/>
    </location>
</feature>